<gene>
    <name evidence="3" type="ORF">DZC52_13255</name>
</gene>
<evidence type="ECO:0000313" key="3">
    <source>
        <dbReference type="EMBL" id="RFF29407.1"/>
    </source>
</evidence>
<keyword evidence="4" id="KW-1185">Reference proteome</keyword>
<dbReference type="RefSeq" id="WP_116651630.1">
    <property type="nucleotide sequence ID" value="NZ_QUZK01000047.1"/>
</dbReference>
<comment type="caution">
    <text evidence="3">The sequence shown here is derived from an EMBL/GenBank/DDBJ whole genome shotgun (WGS) entry which is preliminary data.</text>
</comment>
<dbReference type="CDD" id="cd09117">
    <property type="entry name" value="PLDc_Bfil_DEXD_like"/>
    <property type="match status" value="1"/>
</dbReference>
<dbReference type="AlphaFoldDB" id="A0A3E1K5U4"/>
<dbReference type="Pfam" id="PF13091">
    <property type="entry name" value="PLDc_2"/>
    <property type="match status" value="1"/>
</dbReference>
<proteinExistence type="predicted"/>
<dbReference type="SUPFAM" id="SSF56024">
    <property type="entry name" value="Phospholipase D/nuclease"/>
    <property type="match status" value="1"/>
</dbReference>
<evidence type="ECO:0000259" key="2">
    <source>
        <dbReference type="Pfam" id="PF13091"/>
    </source>
</evidence>
<name>A0A3E1K5U4_9GAMM</name>
<dbReference type="EMBL" id="QUZK01000047">
    <property type="protein sequence ID" value="RFF29407.1"/>
    <property type="molecule type" value="Genomic_DNA"/>
</dbReference>
<evidence type="ECO:0000256" key="1">
    <source>
        <dbReference type="SAM" id="MobiDB-lite"/>
    </source>
</evidence>
<dbReference type="Proteomes" id="UP000260351">
    <property type="component" value="Unassembled WGS sequence"/>
</dbReference>
<organism evidence="3 4">
    <name type="scientific">Wenzhouxiangella sediminis</name>
    <dbReference type="NCBI Taxonomy" id="1792836"/>
    <lineage>
        <taxon>Bacteria</taxon>
        <taxon>Pseudomonadati</taxon>
        <taxon>Pseudomonadota</taxon>
        <taxon>Gammaproteobacteria</taxon>
        <taxon>Chromatiales</taxon>
        <taxon>Wenzhouxiangellaceae</taxon>
        <taxon>Wenzhouxiangella</taxon>
    </lineage>
</organism>
<reference evidence="3 4" key="1">
    <citation type="submission" date="2018-08" db="EMBL/GenBank/DDBJ databases">
        <title>Wenzhouxiangella salilacus sp. nov., a novel bacterium isolated from a saline lake in Xinjiang Province, China.</title>
        <authorList>
            <person name="Han S."/>
        </authorList>
    </citation>
    <scope>NUCLEOTIDE SEQUENCE [LARGE SCALE GENOMIC DNA]</scope>
    <source>
        <strain evidence="3 4">XDB06</strain>
    </source>
</reference>
<accession>A0A3E1K5U4</accession>
<evidence type="ECO:0000313" key="4">
    <source>
        <dbReference type="Proteomes" id="UP000260351"/>
    </source>
</evidence>
<feature type="region of interest" description="Disordered" evidence="1">
    <location>
        <begin position="364"/>
        <end position="384"/>
    </location>
</feature>
<dbReference type="OrthoDB" id="8769320at2"/>
<feature type="domain" description="Phospholipase D-like" evidence="2">
    <location>
        <begin position="234"/>
        <end position="350"/>
    </location>
</feature>
<dbReference type="InterPro" id="IPR025202">
    <property type="entry name" value="PLD-like_dom"/>
</dbReference>
<dbReference type="Gene3D" id="3.30.870.10">
    <property type="entry name" value="Endonuclease Chain A"/>
    <property type="match status" value="1"/>
</dbReference>
<protein>
    <recommendedName>
        <fullName evidence="2">Phospholipase D-like domain-containing protein</fullName>
    </recommendedName>
</protein>
<sequence length="673" mass="76216">MDSEVISEKLKELLAGKQVRAAVFTTYSFDPEFFELEVIPLLLPGNIAYSSDPRVKTFQVREALRDSGVVLDVFYDLNLYREQGQSSPKMEYGCHGVYRENSAFHAKALYILAYDEEWDVECLLVGAGSNNLTFSGWWDNIECQHWQEVYSGYVPLLFVNKLKEDIAYLRAVPGAGYERTALDQIDGFLAGCASANGEPPVPYYNLASIEKRASFKQFLTKQAKELWSYSNWTLEIISPYFARQPDSDVHDFFFSLGVQEIHVLLPQNQDGEALVDQEYFDHINAAKGIEWAEWAADAGRALGVDGKHYRRLHAKVYHFYNGMQSWVFVGSVNFSKQAMTGNVEAGFLAKLPAPQKLLTPVEDPNQVERFSPPDEPEPGVLEGGERDRCPPIYLSYDWKEEILRGDVDSKRALTIQVLNTEGAAVVDAWRISQAGDCFDGDVGPLQQLLKNGSLVRVAARDDSGTEYPEQTVLLQQTGWSHKPLSVPDLSAEQILAIYADLAPERRQLLLMNAQIRKLVMAGEAGEMTLDESSEKPDQFFAEFAELFQAFKQLKVRLLEARETGKDAQVDYYLTGTGVDSLPTLVRHATDQESSLSAATAYLVLLSTRDIYRMKEFRECSQVKKHSKQLAGHLRDLKASGRIRLEDNSPEKRDRFFAWFEEQFSRDYRTKVPR</sequence>